<evidence type="ECO:0000313" key="8">
    <source>
        <dbReference type="EMBL" id="GAA0140235.1"/>
    </source>
</evidence>
<dbReference type="Pfam" id="PF10557">
    <property type="entry name" value="Cullin_Nedd8"/>
    <property type="match status" value="1"/>
</dbReference>
<dbReference type="GO" id="GO:0006511">
    <property type="term" value="P:ubiquitin-dependent protein catabolic process"/>
    <property type="evidence" value="ECO:0007669"/>
    <property type="project" value="InterPro"/>
</dbReference>
<dbReference type="InterPro" id="IPR036388">
    <property type="entry name" value="WH-like_DNA-bd_sf"/>
</dbReference>
<dbReference type="SMART" id="SM00182">
    <property type="entry name" value="CULLIN"/>
    <property type="match status" value="1"/>
</dbReference>
<keyword evidence="8" id="KW-0436">Ligase</keyword>
<dbReference type="InterPro" id="IPR036390">
    <property type="entry name" value="WH_DNA-bd_sf"/>
</dbReference>
<name>A0AAV3NLN3_LITER</name>
<dbReference type="SMART" id="SM00884">
    <property type="entry name" value="Cullin_Nedd8"/>
    <property type="match status" value="1"/>
</dbReference>
<dbReference type="FunFam" id="1.20.1310.10:FF:000006">
    <property type="entry name" value="Cullin 3"/>
    <property type="match status" value="1"/>
</dbReference>
<dbReference type="Proteomes" id="UP001454036">
    <property type="component" value="Unassembled WGS sequence"/>
</dbReference>
<reference evidence="8 9" key="1">
    <citation type="submission" date="2024-01" db="EMBL/GenBank/DDBJ databases">
        <title>The complete chloroplast genome sequence of Lithospermum erythrorhizon: insights into the phylogenetic relationship among Boraginaceae species and the maternal lineages of purple gromwells.</title>
        <authorList>
            <person name="Okada T."/>
            <person name="Watanabe K."/>
        </authorList>
    </citation>
    <scope>NUCLEOTIDE SEQUENCE [LARGE SCALE GENOMIC DNA]</scope>
</reference>
<dbReference type="Pfam" id="PF00888">
    <property type="entry name" value="Cullin"/>
    <property type="match status" value="1"/>
</dbReference>
<dbReference type="AlphaFoldDB" id="A0AAV3NLN3"/>
<gene>
    <name evidence="8" type="ORF">LIER_35207</name>
</gene>
<evidence type="ECO:0000256" key="2">
    <source>
        <dbReference type="ARBA" id="ARBA00022499"/>
    </source>
</evidence>
<dbReference type="InterPro" id="IPR045093">
    <property type="entry name" value="Cullin"/>
</dbReference>
<proteinExistence type="inferred from homology"/>
<dbReference type="FunFam" id="1.10.10.10:FF:000183">
    <property type="entry name" value="Cullin 3"/>
    <property type="match status" value="1"/>
</dbReference>
<evidence type="ECO:0000256" key="1">
    <source>
        <dbReference type="ARBA" id="ARBA00006019"/>
    </source>
</evidence>
<dbReference type="FunFam" id="1.20.1310.10:FF:000005">
    <property type="entry name" value="Cullin 3"/>
    <property type="match status" value="1"/>
</dbReference>
<dbReference type="SUPFAM" id="SSF74788">
    <property type="entry name" value="Cullin repeat-like"/>
    <property type="match status" value="1"/>
</dbReference>
<dbReference type="PROSITE" id="PS50069">
    <property type="entry name" value="CULLIN_2"/>
    <property type="match status" value="1"/>
</dbReference>
<feature type="domain" description="Cullin family profile" evidence="7">
    <location>
        <begin position="376"/>
        <end position="604"/>
    </location>
</feature>
<evidence type="ECO:0000256" key="5">
    <source>
        <dbReference type="PROSITE-ProRule" id="PRU00330"/>
    </source>
</evidence>
<keyword evidence="2" id="KW-1017">Isopeptide bond</keyword>
<dbReference type="GO" id="GO:0016874">
    <property type="term" value="F:ligase activity"/>
    <property type="evidence" value="ECO:0007669"/>
    <property type="project" value="UniProtKB-KW"/>
</dbReference>
<dbReference type="InterPro" id="IPR001373">
    <property type="entry name" value="Cullin_N"/>
</dbReference>
<evidence type="ECO:0000313" key="9">
    <source>
        <dbReference type="Proteomes" id="UP001454036"/>
    </source>
</evidence>
<keyword evidence="4" id="KW-0832">Ubl conjugation</keyword>
<dbReference type="Gene3D" id="1.20.1310.10">
    <property type="entry name" value="Cullin Repeats"/>
    <property type="match status" value="4"/>
</dbReference>
<comment type="caution">
    <text evidence="8">The sequence shown here is derived from an EMBL/GenBank/DDBJ whole genome shotgun (WGS) entry which is preliminary data.</text>
</comment>
<evidence type="ECO:0000256" key="4">
    <source>
        <dbReference type="ARBA" id="ARBA00022843"/>
    </source>
</evidence>
<dbReference type="InterPro" id="IPR016159">
    <property type="entry name" value="Cullin_repeat-like_dom_sf"/>
</dbReference>
<accession>A0AAV3NLN3</accession>
<dbReference type="PANTHER" id="PTHR11932">
    <property type="entry name" value="CULLIN"/>
    <property type="match status" value="1"/>
</dbReference>
<sequence>MNNGNQKKRNFQIEAFKHKVVVDPKYADKTWNILEHAIHEIYSHNASGLSFEELYRNAYNMVLHKFGEKLYSGLVSTMTFHLQEMSKSVEATQGGSFLEELNRKWTDHNKALQMIRDILMYMDRTFIPSTRKTPVHELGLNLWSDNVIHSSKIQPRLLNTLLELILRERTGEVINRGLMRNIVKMLMDIGPSVYQEDFEKPFLEVSAEFYRAESQKFIECCDCGDYLKKAEKRLNEEIERVSHYLDTKSEAKITNVVENEMIANHMLGLVHMENSGLVNMLLDDKYEDLGRMYSLFCRVPNGLLTIRDVMIAHLRETGKQLVTDPEKLKDPVEFVQCLLNEKDKYDKIIGSSFNNDKTFQNALNSSFEFFINLNPRSPEFISLYVDDKLRKGLKGVSEEEIETILDKVMMLFRYLQEKDVFEKYYKQHLAKRLLSGKTISDDAERSLIVKLKTECGYQFTSKLEGMFTDMKTSQDTMQGFYTACGVELEDGPTLVVQVLTTGSWPTQSSVTCNLPSEVSALCERFRSYYLGTHTGRRLTWQTNMGTADLKATFGKGQKHELNVSTYQMCVLMLFNNSERLNYKEIEQATEIPSSDLKRCLQSLACVKGKNVLRKEPMSKDIGEDDTFLVNDKFTSKFYKVKIGTVVAQKESEPEKQETRQRVEEDRKPQIEAAVVRIMKSRRLLDHNNIIAEVTKQLQPRFLANPGEIKKRIESLIERDFLERDSVDRKLYRYLA</sequence>
<dbReference type="InterPro" id="IPR016158">
    <property type="entry name" value="Cullin_homology"/>
</dbReference>
<dbReference type="FunFam" id="1.20.1310.10:FF:000002">
    <property type="entry name" value="cullin-3 isoform X1"/>
    <property type="match status" value="1"/>
</dbReference>
<dbReference type="Gene3D" id="3.30.230.130">
    <property type="entry name" value="Cullin, Chain C, Domain 2"/>
    <property type="match status" value="1"/>
</dbReference>
<dbReference type="EMBL" id="BAABME010015258">
    <property type="protein sequence ID" value="GAA0140235.1"/>
    <property type="molecule type" value="Genomic_DNA"/>
</dbReference>
<organism evidence="8 9">
    <name type="scientific">Lithospermum erythrorhizon</name>
    <name type="common">Purple gromwell</name>
    <name type="synonym">Lithospermum officinale var. erythrorhizon</name>
    <dbReference type="NCBI Taxonomy" id="34254"/>
    <lineage>
        <taxon>Eukaryota</taxon>
        <taxon>Viridiplantae</taxon>
        <taxon>Streptophyta</taxon>
        <taxon>Embryophyta</taxon>
        <taxon>Tracheophyta</taxon>
        <taxon>Spermatophyta</taxon>
        <taxon>Magnoliopsida</taxon>
        <taxon>eudicotyledons</taxon>
        <taxon>Gunneridae</taxon>
        <taxon>Pentapetalae</taxon>
        <taxon>asterids</taxon>
        <taxon>lamiids</taxon>
        <taxon>Boraginales</taxon>
        <taxon>Boraginaceae</taxon>
        <taxon>Boraginoideae</taxon>
        <taxon>Lithospermeae</taxon>
        <taxon>Lithospermum</taxon>
    </lineage>
</organism>
<dbReference type="Gene3D" id="1.10.10.10">
    <property type="entry name" value="Winged helix-like DNA-binding domain superfamily/Winged helix DNA-binding domain"/>
    <property type="match status" value="1"/>
</dbReference>
<dbReference type="SUPFAM" id="SSF46785">
    <property type="entry name" value="Winged helix' DNA-binding domain"/>
    <property type="match status" value="1"/>
</dbReference>
<dbReference type="SUPFAM" id="SSF75632">
    <property type="entry name" value="Cullin homology domain"/>
    <property type="match status" value="1"/>
</dbReference>
<protein>
    <submittedName>
        <fullName evidence="8">Ubiquitin-protein ligase</fullName>
    </submittedName>
</protein>
<dbReference type="InterPro" id="IPR019559">
    <property type="entry name" value="Cullin_neddylation_domain"/>
</dbReference>
<evidence type="ECO:0000259" key="7">
    <source>
        <dbReference type="PROSITE" id="PS50069"/>
    </source>
</evidence>
<keyword evidence="3" id="KW-0833">Ubl conjugation pathway</keyword>
<dbReference type="InterPro" id="IPR059120">
    <property type="entry name" value="Cullin-like_AB"/>
</dbReference>
<comment type="similarity">
    <text evidence="1 5 6">Belongs to the cullin family.</text>
</comment>
<dbReference type="Pfam" id="PF26557">
    <property type="entry name" value="Cullin_AB"/>
    <property type="match status" value="1"/>
</dbReference>
<dbReference type="FunFam" id="3.30.230.130:FF:000007">
    <property type="entry name" value="Cullin-3A like"/>
    <property type="match status" value="1"/>
</dbReference>
<evidence type="ECO:0000256" key="6">
    <source>
        <dbReference type="RuleBase" id="RU003829"/>
    </source>
</evidence>
<dbReference type="GO" id="GO:0031625">
    <property type="term" value="F:ubiquitin protein ligase binding"/>
    <property type="evidence" value="ECO:0007669"/>
    <property type="project" value="InterPro"/>
</dbReference>
<evidence type="ECO:0000256" key="3">
    <source>
        <dbReference type="ARBA" id="ARBA00022786"/>
    </source>
</evidence>
<keyword evidence="9" id="KW-1185">Reference proteome</keyword>
<dbReference type="FunFam" id="1.20.1310.10:FF:000001">
    <property type="entry name" value="Cullin 3"/>
    <property type="match status" value="1"/>
</dbReference>
<dbReference type="InterPro" id="IPR036317">
    <property type="entry name" value="Cullin_homology_sf"/>
</dbReference>